<evidence type="ECO:0000313" key="2">
    <source>
        <dbReference type="EMBL" id="VDD16264.1"/>
    </source>
</evidence>
<evidence type="ECO:0008006" key="3">
    <source>
        <dbReference type="Google" id="ProtNLM"/>
    </source>
</evidence>
<keyword evidence="1" id="KW-0732">Signal</keyword>
<gene>
    <name evidence="2" type="ORF">BOLC4T28569H</name>
</gene>
<protein>
    <recommendedName>
        <fullName evidence="3">Secreted protein</fullName>
    </recommendedName>
</protein>
<feature type="chain" id="PRO_5017980275" description="Secreted protein" evidence="1">
    <location>
        <begin position="27"/>
        <end position="58"/>
    </location>
</feature>
<proteinExistence type="predicted"/>
<evidence type="ECO:0000256" key="1">
    <source>
        <dbReference type="SAM" id="SignalP"/>
    </source>
</evidence>
<reference evidence="2" key="1">
    <citation type="submission" date="2018-11" db="EMBL/GenBank/DDBJ databases">
        <authorList>
            <consortium name="Genoscope - CEA"/>
            <person name="William W."/>
        </authorList>
    </citation>
    <scope>NUCLEOTIDE SEQUENCE</scope>
</reference>
<organism evidence="2">
    <name type="scientific">Brassica oleracea</name>
    <name type="common">Wild cabbage</name>
    <dbReference type="NCBI Taxonomy" id="3712"/>
    <lineage>
        <taxon>Eukaryota</taxon>
        <taxon>Viridiplantae</taxon>
        <taxon>Streptophyta</taxon>
        <taxon>Embryophyta</taxon>
        <taxon>Tracheophyta</taxon>
        <taxon>Spermatophyta</taxon>
        <taxon>Magnoliopsida</taxon>
        <taxon>eudicotyledons</taxon>
        <taxon>Gunneridae</taxon>
        <taxon>Pentapetalae</taxon>
        <taxon>rosids</taxon>
        <taxon>malvids</taxon>
        <taxon>Brassicales</taxon>
        <taxon>Brassicaceae</taxon>
        <taxon>Brassiceae</taxon>
        <taxon>Brassica</taxon>
    </lineage>
</organism>
<accession>A0A3P6CUG9</accession>
<dbReference type="EMBL" id="LR031873">
    <property type="protein sequence ID" value="VDD16264.1"/>
    <property type="molecule type" value="Genomic_DNA"/>
</dbReference>
<sequence>MPKAHISYCFIIFLYLSSQNFMRVNSQVHRQGDWCIANHVTDNGRLQKNIDFACSIID</sequence>
<dbReference type="AlphaFoldDB" id="A0A3P6CUG9"/>
<feature type="signal peptide" evidence="1">
    <location>
        <begin position="1"/>
        <end position="26"/>
    </location>
</feature>
<name>A0A3P6CUG9_BRAOL</name>